<gene>
    <name evidence="1" type="ORF">D7I45_03885</name>
</gene>
<dbReference type="InterPro" id="IPR003772">
    <property type="entry name" value="YceD"/>
</dbReference>
<dbReference type="AlphaFoldDB" id="A0A387AVI0"/>
<dbReference type="RefSeq" id="WP_120784441.1">
    <property type="nucleotide sequence ID" value="NZ_CP032626.1"/>
</dbReference>
<protein>
    <submittedName>
        <fullName evidence="1">DUF177 domain-containing protein</fullName>
    </submittedName>
</protein>
<proteinExistence type="predicted"/>
<accession>A0A387AVI0</accession>
<organism evidence="1 2">
    <name type="scientific">Apilactobacillus bombintestini</name>
    <dbReference type="NCBI Taxonomy" id="2419772"/>
    <lineage>
        <taxon>Bacteria</taxon>
        <taxon>Bacillati</taxon>
        <taxon>Bacillota</taxon>
        <taxon>Bacilli</taxon>
        <taxon>Lactobacillales</taxon>
        <taxon>Lactobacillaceae</taxon>
        <taxon>Apilactobacillus</taxon>
    </lineage>
</organism>
<keyword evidence="2" id="KW-1185">Reference proteome</keyword>
<evidence type="ECO:0000313" key="2">
    <source>
        <dbReference type="Proteomes" id="UP000272003"/>
    </source>
</evidence>
<dbReference type="OrthoDB" id="9790372at2"/>
<reference evidence="1 2" key="1">
    <citation type="submission" date="2018-09" db="EMBL/GenBank/DDBJ databases">
        <title>Genome sequencing of strain BHWM-4.</title>
        <authorList>
            <person name="Heo J."/>
            <person name="Kim S.-J."/>
            <person name="Kwon S.-W."/>
        </authorList>
    </citation>
    <scope>NUCLEOTIDE SEQUENCE [LARGE SCALE GENOMIC DNA]</scope>
    <source>
        <strain evidence="1 2">BHWM-4</strain>
    </source>
</reference>
<dbReference type="Proteomes" id="UP000272003">
    <property type="component" value="Chromosome"/>
</dbReference>
<evidence type="ECO:0000313" key="1">
    <source>
        <dbReference type="EMBL" id="AYF92676.1"/>
    </source>
</evidence>
<dbReference type="EMBL" id="CP032626">
    <property type="protein sequence ID" value="AYF92676.1"/>
    <property type="molecule type" value="Genomic_DNA"/>
</dbReference>
<sequence length="185" mass="21102">MKWLLKELSDYKDQPLSVSEDMNLSEDIMSRYSKYVISADDDIHVEAHVFSENGDAIVNAQVTGKIVVPSSRSLDPVELPLDFSINEVYVDTEARLKKREEEDEAAFIVDDDGVIDFNKSVADNIILQIPMHILSPEEIRTDKMPKGNDWEVISEDDLVDEEANDKKVDPRLAKLKNFFNDDNNQ</sequence>
<name>A0A387AVI0_9LACO</name>
<dbReference type="KEGG" id="abom:D7I45_03885"/>
<dbReference type="Pfam" id="PF02620">
    <property type="entry name" value="YceD"/>
    <property type="match status" value="1"/>
</dbReference>